<evidence type="ECO:0000313" key="1">
    <source>
        <dbReference type="EMBL" id="KAI9921009.1"/>
    </source>
</evidence>
<sequence length="91" mass="10392">MDVVDSESTDWKERMANPISGQTNTGTNVVFSRSVRRSRSGRNSNPRKVLYSIAVFWVMLADIPRSSMRVMCFISNWSSLYLVKKVEAIET</sequence>
<organism evidence="1 2">
    <name type="scientific">Peronosclerospora sorghi</name>
    <dbReference type="NCBI Taxonomy" id="230839"/>
    <lineage>
        <taxon>Eukaryota</taxon>
        <taxon>Sar</taxon>
        <taxon>Stramenopiles</taxon>
        <taxon>Oomycota</taxon>
        <taxon>Peronosporomycetes</taxon>
        <taxon>Peronosporales</taxon>
        <taxon>Peronosporaceae</taxon>
        <taxon>Peronosclerospora</taxon>
    </lineage>
</organism>
<dbReference type="EMBL" id="CM047580">
    <property type="protein sequence ID" value="KAI9921009.1"/>
    <property type="molecule type" value="Genomic_DNA"/>
</dbReference>
<evidence type="ECO:0000313" key="2">
    <source>
        <dbReference type="Proteomes" id="UP001163321"/>
    </source>
</evidence>
<comment type="caution">
    <text evidence="1">The sequence shown here is derived from an EMBL/GenBank/DDBJ whole genome shotgun (WGS) entry which is preliminary data.</text>
</comment>
<keyword evidence="2" id="KW-1185">Reference proteome</keyword>
<dbReference type="Proteomes" id="UP001163321">
    <property type="component" value="Chromosome 1"/>
</dbReference>
<gene>
    <name evidence="1" type="ORF">PsorP6_000635</name>
</gene>
<accession>A0ACC0WQ54</accession>
<protein>
    <submittedName>
        <fullName evidence="1">Uncharacterized protein</fullName>
    </submittedName>
</protein>
<reference evidence="1 2" key="1">
    <citation type="journal article" date="2022" name="bioRxiv">
        <title>The genome of the oomycete Peronosclerospora sorghi, a cosmopolitan pathogen of maize and sorghum, is inflated with dispersed pseudogenes.</title>
        <authorList>
            <person name="Fletcher K."/>
            <person name="Martin F."/>
            <person name="Isakeit T."/>
            <person name="Cavanaugh K."/>
            <person name="Magill C."/>
            <person name="Michelmore R."/>
        </authorList>
    </citation>
    <scope>NUCLEOTIDE SEQUENCE [LARGE SCALE GENOMIC DNA]</scope>
    <source>
        <strain evidence="1">P6</strain>
    </source>
</reference>
<proteinExistence type="predicted"/>
<name>A0ACC0WQ54_9STRA</name>